<keyword evidence="2" id="KW-1133">Transmembrane helix</keyword>
<keyword evidence="2" id="KW-0472">Membrane</keyword>
<sequence length="158" mass="18158">MTKVGRIYVKSKTNKDAKKMRERVNESERRKEGDDLPNQTLPTKTKKISNGGVTIAPLQTPKKIQSFHSIIAEMVEKTQLSLLAAKMTFRILYRSDSQWRERKTGKETSLSFSTSPPLFLRYLLFPLPFSLLSLLFYIFMTSLQGGSHPIRNFPSFLL</sequence>
<dbReference type="EMBL" id="JAGYWB010000009">
    <property type="protein sequence ID" value="KAI0511178.1"/>
    <property type="molecule type" value="Genomic_DNA"/>
</dbReference>
<evidence type="ECO:0000313" key="4">
    <source>
        <dbReference type="Proteomes" id="UP000829196"/>
    </source>
</evidence>
<evidence type="ECO:0000256" key="1">
    <source>
        <dbReference type="SAM" id="MobiDB-lite"/>
    </source>
</evidence>
<feature type="region of interest" description="Disordered" evidence="1">
    <location>
        <begin position="1"/>
        <end position="47"/>
    </location>
</feature>
<keyword evidence="2" id="KW-0812">Transmembrane</keyword>
<evidence type="ECO:0000256" key="2">
    <source>
        <dbReference type="SAM" id="Phobius"/>
    </source>
</evidence>
<organism evidence="3 4">
    <name type="scientific">Dendrobium nobile</name>
    <name type="common">Orchid</name>
    <dbReference type="NCBI Taxonomy" id="94219"/>
    <lineage>
        <taxon>Eukaryota</taxon>
        <taxon>Viridiplantae</taxon>
        <taxon>Streptophyta</taxon>
        <taxon>Embryophyta</taxon>
        <taxon>Tracheophyta</taxon>
        <taxon>Spermatophyta</taxon>
        <taxon>Magnoliopsida</taxon>
        <taxon>Liliopsida</taxon>
        <taxon>Asparagales</taxon>
        <taxon>Orchidaceae</taxon>
        <taxon>Epidendroideae</taxon>
        <taxon>Malaxideae</taxon>
        <taxon>Dendrobiinae</taxon>
        <taxon>Dendrobium</taxon>
    </lineage>
</organism>
<protein>
    <submittedName>
        <fullName evidence="3">Uncharacterized protein</fullName>
    </submittedName>
</protein>
<reference evidence="3" key="1">
    <citation type="journal article" date="2022" name="Front. Genet.">
        <title>Chromosome-Scale Assembly of the Dendrobium nobile Genome Provides Insights Into the Molecular Mechanism of the Biosynthesis of the Medicinal Active Ingredient of Dendrobium.</title>
        <authorList>
            <person name="Xu Q."/>
            <person name="Niu S.-C."/>
            <person name="Li K.-L."/>
            <person name="Zheng P.-J."/>
            <person name="Zhang X.-J."/>
            <person name="Jia Y."/>
            <person name="Liu Y."/>
            <person name="Niu Y.-X."/>
            <person name="Yu L.-H."/>
            <person name="Chen D.-F."/>
            <person name="Zhang G.-Q."/>
        </authorList>
    </citation>
    <scope>NUCLEOTIDE SEQUENCE</scope>
    <source>
        <tissue evidence="3">Leaf</tissue>
    </source>
</reference>
<gene>
    <name evidence="3" type="ORF">KFK09_011803</name>
</gene>
<comment type="caution">
    <text evidence="3">The sequence shown here is derived from an EMBL/GenBank/DDBJ whole genome shotgun (WGS) entry which is preliminary data.</text>
</comment>
<feature type="compositionally biased region" description="Basic and acidic residues" evidence="1">
    <location>
        <begin position="13"/>
        <end position="34"/>
    </location>
</feature>
<name>A0A8T3BJ89_DENNO</name>
<proteinExistence type="predicted"/>
<feature type="transmembrane region" description="Helical" evidence="2">
    <location>
        <begin position="119"/>
        <end position="139"/>
    </location>
</feature>
<dbReference type="AlphaFoldDB" id="A0A8T3BJ89"/>
<dbReference type="Proteomes" id="UP000829196">
    <property type="component" value="Unassembled WGS sequence"/>
</dbReference>
<keyword evidence="4" id="KW-1185">Reference proteome</keyword>
<evidence type="ECO:0000313" key="3">
    <source>
        <dbReference type="EMBL" id="KAI0511178.1"/>
    </source>
</evidence>
<accession>A0A8T3BJ89</accession>